<accession>A0AAN6PV06</accession>
<dbReference type="SUPFAM" id="SSF51430">
    <property type="entry name" value="NAD(P)-linked oxidoreductase"/>
    <property type="match status" value="1"/>
</dbReference>
<comment type="caution">
    <text evidence="3">The sequence shown here is derived from an EMBL/GenBank/DDBJ whole genome shotgun (WGS) entry which is preliminary data.</text>
</comment>
<dbReference type="AlphaFoldDB" id="A0AAN6PV06"/>
<keyword evidence="2" id="KW-0560">Oxidoreductase</keyword>
<reference evidence="3" key="1">
    <citation type="journal article" date="2023" name="Mol. Phylogenet. Evol.">
        <title>Genome-scale phylogeny and comparative genomics of the fungal order Sordariales.</title>
        <authorList>
            <person name="Hensen N."/>
            <person name="Bonometti L."/>
            <person name="Westerberg I."/>
            <person name="Brannstrom I.O."/>
            <person name="Guillou S."/>
            <person name="Cros-Aarteil S."/>
            <person name="Calhoun S."/>
            <person name="Haridas S."/>
            <person name="Kuo A."/>
            <person name="Mondo S."/>
            <person name="Pangilinan J."/>
            <person name="Riley R."/>
            <person name="LaButti K."/>
            <person name="Andreopoulos B."/>
            <person name="Lipzen A."/>
            <person name="Chen C."/>
            <person name="Yan M."/>
            <person name="Daum C."/>
            <person name="Ng V."/>
            <person name="Clum A."/>
            <person name="Steindorff A."/>
            <person name="Ohm R.A."/>
            <person name="Martin F."/>
            <person name="Silar P."/>
            <person name="Natvig D.O."/>
            <person name="Lalanne C."/>
            <person name="Gautier V."/>
            <person name="Ament-Velasquez S.L."/>
            <person name="Kruys A."/>
            <person name="Hutchinson M.I."/>
            <person name="Powell A.J."/>
            <person name="Barry K."/>
            <person name="Miller A.N."/>
            <person name="Grigoriev I.V."/>
            <person name="Debuchy R."/>
            <person name="Gladieux P."/>
            <person name="Hiltunen Thoren M."/>
            <person name="Johannesson H."/>
        </authorList>
    </citation>
    <scope>NUCLEOTIDE SEQUENCE</scope>
    <source>
        <strain evidence="3">CBS 757.83</strain>
    </source>
</reference>
<evidence type="ECO:0000256" key="1">
    <source>
        <dbReference type="ARBA" id="ARBA00022857"/>
    </source>
</evidence>
<dbReference type="InterPro" id="IPR020471">
    <property type="entry name" value="AKR"/>
</dbReference>
<reference evidence="3" key="2">
    <citation type="submission" date="2023-05" db="EMBL/GenBank/DDBJ databases">
        <authorList>
            <consortium name="Lawrence Berkeley National Laboratory"/>
            <person name="Steindorff A."/>
            <person name="Hensen N."/>
            <person name="Bonometti L."/>
            <person name="Westerberg I."/>
            <person name="Brannstrom I.O."/>
            <person name="Guillou S."/>
            <person name="Cros-Aarteil S."/>
            <person name="Calhoun S."/>
            <person name="Haridas S."/>
            <person name="Kuo A."/>
            <person name="Mondo S."/>
            <person name="Pangilinan J."/>
            <person name="Riley R."/>
            <person name="Labutti K."/>
            <person name="Andreopoulos B."/>
            <person name="Lipzen A."/>
            <person name="Chen C."/>
            <person name="Yanf M."/>
            <person name="Daum C."/>
            <person name="Ng V."/>
            <person name="Clum A."/>
            <person name="Ohm R."/>
            <person name="Martin F."/>
            <person name="Silar P."/>
            <person name="Natvig D."/>
            <person name="Lalanne C."/>
            <person name="Gautier V."/>
            <person name="Ament-Velasquez S.L."/>
            <person name="Kruys A."/>
            <person name="Hutchinson M.I."/>
            <person name="Powell A.J."/>
            <person name="Barry K."/>
            <person name="Miller A.N."/>
            <person name="Grigoriev I.V."/>
            <person name="Debuchy R."/>
            <person name="Gladieux P."/>
            <person name="Thoren M.H."/>
            <person name="Johannesson H."/>
        </authorList>
    </citation>
    <scope>NUCLEOTIDE SEQUENCE</scope>
    <source>
        <strain evidence="3">CBS 757.83</strain>
    </source>
</reference>
<protein>
    <submittedName>
        <fullName evidence="3">Aldo/keto reductase</fullName>
    </submittedName>
</protein>
<evidence type="ECO:0000313" key="4">
    <source>
        <dbReference type="Proteomes" id="UP001305647"/>
    </source>
</evidence>
<organism evidence="3 4">
    <name type="scientific">Parathielavia hyrcaniae</name>
    <dbReference type="NCBI Taxonomy" id="113614"/>
    <lineage>
        <taxon>Eukaryota</taxon>
        <taxon>Fungi</taxon>
        <taxon>Dikarya</taxon>
        <taxon>Ascomycota</taxon>
        <taxon>Pezizomycotina</taxon>
        <taxon>Sordariomycetes</taxon>
        <taxon>Sordariomycetidae</taxon>
        <taxon>Sordariales</taxon>
        <taxon>Chaetomiaceae</taxon>
        <taxon>Parathielavia</taxon>
    </lineage>
</organism>
<keyword evidence="4" id="KW-1185">Reference proteome</keyword>
<proteinExistence type="predicted"/>
<sequence length="91" mass="10113">MNLPSFFALNNGFKVPAVGIGTFQGEGDNSKVKDAVKTALKMGYRHIDAIKESGVSRDELFVTSKLAQTWHEPEDVERALDVTLKDLQLDY</sequence>
<dbReference type="EMBL" id="MU863658">
    <property type="protein sequence ID" value="KAK4098484.1"/>
    <property type="molecule type" value="Genomic_DNA"/>
</dbReference>
<dbReference type="InterPro" id="IPR036812">
    <property type="entry name" value="NAD(P)_OxRdtase_dom_sf"/>
</dbReference>
<name>A0AAN6PV06_9PEZI</name>
<gene>
    <name evidence="3" type="ORF">N658DRAFT_568711</name>
</gene>
<feature type="non-terminal residue" evidence="3">
    <location>
        <position position="91"/>
    </location>
</feature>
<dbReference type="PANTHER" id="PTHR43827">
    <property type="entry name" value="2,5-DIKETO-D-GLUCONIC ACID REDUCTASE"/>
    <property type="match status" value="1"/>
</dbReference>
<dbReference type="PANTHER" id="PTHR43827:SF3">
    <property type="entry name" value="NADP-DEPENDENT OXIDOREDUCTASE DOMAIN-CONTAINING PROTEIN"/>
    <property type="match status" value="1"/>
</dbReference>
<evidence type="ECO:0000256" key="2">
    <source>
        <dbReference type="ARBA" id="ARBA00023002"/>
    </source>
</evidence>
<evidence type="ECO:0000313" key="3">
    <source>
        <dbReference type="EMBL" id="KAK4098484.1"/>
    </source>
</evidence>
<keyword evidence="1" id="KW-0521">NADP</keyword>
<dbReference type="Proteomes" id="UP001305647">
    <property type="component" value="Unassembled WGS sequence"/>
</dbReference>
<dbReference type="Gene3D" id="3.20.20.100">
    <property type="entry name" value="NADP-dependent oxidoreductase domain"/>
    <property type="match status" value="1"/>
</dbReference>
<dbReference type="GO" id="GO:0016616">
    <property type="term" value="F:oxidoreductase activity, acting on the CH-OH group of donors, NAD or NADP as acceptor"/>
    <property type="evidence" value="ECO:0007669"/>
    <property type="project" value="UniProtKB-ARBA"/>
</dbReference>